<evidence type="ECO:0000313" key="1">
    <source>
        <dbReference type="EMBL" id="GGP21033.1"/>
    </source>
</evidence>
<dbReference type="AlphaFoldDB" id="A0A830GU72"/>
<gene>
    <name evidence="1" type="ORF">GCM10007981_11510</name>
</gene>
<keyword evidence="2" id="KW-1185">Reference proteome</keyword>
<dbReference type="RefSeq" id="WP_188596451.1">
    <property type="nucleotide sequence ID" value="NZ_BMNL01000002.1"/>
</dbReference>
<evidence type="ECO:0008006" key="3">
    <source>
        <dbReference type="Google" id="ProtNLM"/>
    </source>
</evidence>
<dbReference type="EMBL" id="BMNL01000002">
    <property type="protein sequence ID" value="GGP21033.1"/>
    <property type="molecule type" value="Genomic_DNA"/>
</dbReference>
<evidence type="ECO:0000313" key="2">
    <source>
        <dbReference type="Proteomes" id="UP000610960"/>
    </source>
</evidence>
<dbReference type="Gene3D" id="3.30.720.90">
    <property type="match status" value="1"/>
</dbReference>
<dbReference type="InterPro" id="IPR038464">
    <property type="entry name" value="Ribosomal_eL38_sf"/>
</dbReference>
<reference evidence="1" key="2">
    <citation type="submission" date="2020-09" db="EMBL/GenBank/DDBJ databases">
        <authorList>
            <person name="Sun Q."/>
            <person name="Ohkuma M."/>
        </authorList>
    </citation>
    <scope>NUCLEOTIDE SEQUENCE</scope>
    <source>
        <strain evidence="1">JCM 10088</strain>
    </source>
</reference>
<reference evidence="1" key="1">
    <citation type="journal article" date="2014" name="Int. J. Syst. Evol. Microbiol.">
        <title>Complete genome sequence of Corynebacterium casei LMG S-19264T (=DSM 44701T), isolated from a smear-ripened cheese.</title>
        <authorList>
            <consortium name="US DOE Joint Genome Institute (JGI-PGF)"/>
            <person name="Walter F."/>
            <person name="Albersmeier A."/>
            <person name="Kalinowski J."/>
            <person name="Ruckert C."/>
        </authorList>
    </citation>
    <scope>NUCLEOTIDE SEQUENCE</scope>
    <source>
        <strain evidence="1">JCM 10088</strain>
    </source>
</reference>
<dbReference type="Proteomes" id="UP000610960">
    <property type="component" value="Unassembled WGS sequence"/>
</dbReference>
<name>A0A830GU72_9CREN</name>
<dbReference type="OrthoDB" id="24419at2157"/>
<organism evidence="1 2">
    <name type="scientific">Thermocladium modestius</name>
    <dbReference type="NCBI Taxonomy" id="62609"/>
    <lineage>
        <taxon>Archaea</taxon>
        <taxon>Thermoproteota</taxon>
        <taxon>Thermoprotei</taxon>
        <taxon>Thermoproteales</taxon>
        <taxon>Thermoproteaceae</taxon>
        <taxon>Thermocladium</taxon>
    </lineage>
</organism>
<proteinExistence type="predicted"/>
<protein>
    <recommendedName>
        <fullName evidence="3">50S ribosomal protein L38e</fullName>
    </recommendedName>
</protein>
<sequence length="67" mass="7583">MPIEVDSVDEWRRYADAAVEIRVKKVGDVVKLKARTKKALVTIKLSEGDANQLIQELKGKGRSVREF</sequence>
<accession>A0A830GU72</accession>
<comment type="caution">
    <text evidence="1">The sequence shown here is derived from an EMBL/GenBank/DDBJ whole genome shotgun (WGS) entry which is preliminary data.</text>
</comment>